<evidence type="ECO:0000256" key="2">
    <source>
        <dbReference type="ARBA" id="ARBA00022741"/>
    </source>
</evidence>
<protein>
    <recommendedName>
        <fullName evidence="5">5-formyltetrahydrofolate cyclo-ligase</fullName>
        <ecNumber evidence="5">6.3.3.2</ecNumber>
    </recommendedName>
</protein>
<dbReference type="Proteomes" id="UP000683507">
    <property type="component" value="Chromosome"/>
</dbReference>
<feature type="binding site" evidence="4">
    <location>
        <begin position="134"/>
        <end position="142"/>
    </location>
    <ligand>
        <name>ATP</name>
        <dbReference type="ChEBI" id="CHEBI:30616"/>
    </ligand>
</feature>
<comment type="cofactor">
    <cofactor evidence="5">
        <name>Mg(2+)</name>
        <dbReference type="ChEBI" id="CHEBI:18420"/>
    </cofactor>
</comment>
<evidence type="ECO:0000256" key="4">
    <source>
        <dbReference type="PIRSR" id="PIRSR006806-1"/>
    </source>
</evidence>
<dbReference type="GO" id="GO:0046872">
    <property type="term" value="F:metal ion binding"/>
    <property type="evidence" value="ECO:0007669"/>
    <property type="project" value="UniProtKB-KW"/>
</dbReference>
<comment type="catalytic activity">
    <reaction evidence="5">
        <text>(6S)-5-formyl-5,6,7,8-tetrahydrofolate + ATP = (6R)-5,10-methenyltetrahydrofolate + ADP + phosphate</text>
        <dbReference type="Rhea" id="RHEA:10488"/>
        <dbReference type="ChEBI" id="CHEBI:30616"/>
        <dbReference type="ChEBI" id="CHEBI:43474"/>
        <dbReference type="ChEBI" id="CHEBI:57455"/>
        <dbReference type="ChEBI" id="CHEBI:57457"/>
        <dbReference type="ChEBI" id="CHEBI:456216"/>
        <dbReference type="EC" id="6.3.3.2"/>
    </reaction>
</comment>
<gene>
    <name evidence="6" type="ORF">CRYO30217_01337</name>
</gene>
<keyword evidence="5" id="KW-0460">Magnesium</keyword>
<dbReference type="InterPro" id="IPR037171">
    <property type="entry name" value="NagB/RpiA_transferase-like"/>
</dbReference>
<feature type="binding site" evidence="4">
    <location>
        <position position="54"/>
    </location>
    <ligand>
        <name>substrate</name>
    </ligand>
</feature>
<evidence type="ECO:0000256" key="1">
    <source>
        <dbReference type="ARBA" id="ARBA00010638"/>
    </source>
</evidence>
<evidence type="ECO:0000256" key="3">
    <source>
        <dbReference type="ARBA" id="ARBA00022840"/>
    </source>
</evidence>
<keyword evidence="6" id="KW-0436">Ligase</keyword>
<dbReference type="GO" id="GO:0009396">
    <property type="term" value="P:folic acid-containing compound biosynthetic process"/>
    <property type="evidence" value="ECO:0007669"/>
    <property type="project" value="TreeGrafter"/>
</dbReference>
<accession>A0A916NB88</accession>
<dbReference type="KEGG" id="ptan:CRYO30217_01337"/>
<reference evidence="6" key="1">
    <citation type="submission" date="2021-04" db="EMBL/GenBank/DDBJ databases">
        <authorList>
            <person name="Rodrigo-Torres L."/>
            <person name="Arahal R. D."/>
            <person name="Lucena T."/>
        </authorList>
    </citation>
    <scope>NUCLEOTIDE SEQUENCE</scope>
    <source>
        <strain evidence="6">AS29M-1</strain>
    </source>
</reference>
<dbReference type="EMBL" id="OU015584">
    <property type="protein sequence ID" value="CAG5080486.1"/>
    <property type="molecule type" value="Genomic_DNA"/>
</dbReference>
<sequence>MNTTKEEKEELRSRMLALRKQLNPKEKRRLDHDICERLKRIIIRKDAQVVHAYLPIKGEVDITPFINWLLKKGVQVICPKVLPKRQLSNLVFTGFDNIEVGVFQTIHPSGNHLYDGPIDVIVMPGLAFDKELNRLGYGGGYYDRFLLKHLDSLKVAVQYGFQVHETIPIEDHDVKVDTLLN</sequence>
<dbReference type="RefSeq" id="WP_258541538.1">
    <property type="nucleotide sequence ID" value="NZ_OU015584.1"/>
</dbReference>
<proteinExistence type="inferred from homology"/>
<dbReference type="PANTHER" id="PTHR23407">
    <property type="entry name" value="ATPASE INHIBITOR/5-FORMYLTETRAHYDROFOLATE CYCLO-LIGASE"/>
    <property type="match status" value="1"/>
</dbReference>
<dbReference type="SUPFAM" id="SSF100950">
    <property type="entry name" value="NagB/RpiA/CoA transferase-like"/>
    <property type="match status" value="1"/>
</dbReference>
<dbReference type="NCBIfam" id="TIGR02727">
    <property type="entry name" value="MTHFS_bact"/>
    <property type="match status" value="1"/>
</dbReference>
<dbReference type="AlphaFoldDB" id="A0A916NB88"/>
<evidence type="ECO:0000313" key="6">
    <source>
        <dbReference type="EMBL" id="CAG5080486.1"/>
    </source>
</evidence>
<keyword evidence="7" id="KW-1185">Reference proteome</keyword>
<keyword evidence="3 4" id="KW-0067">ATP-binding</keyword>
<organism evidence="6 7">
    <name type="scientific">Parvicella tangerina</name>
    <dbReference type="NCBI Taxonomy" id="2829795"/>
    <lineage>
        <taxon>Bacteria</taxon>
        <taxon>Pseudomonadati</taxon>
        <taxon>Bacteroidota</taxon>
        <taxon>Flavobacteriia</taxon>
        <taxon>Flavobacteriales</taxon>
        <taxon>Parvicellaceae</taxon>
        <taxon>Parvicella</taxon>
    </lineage>
</organism>
<name>A0A916NB88_9FLAO</name>
<dbReference type="GO" id="GO:0030272">
    <property type="term" value="F:5-formyltetrahydrofolate cyclo-ligase activity"/>
    <property type="evidence" value="ECO:0007669"/>
    <property type="project" value="UniProtKB-EC"/>
</dbReference>
<feature type="binding site" evidence="4">
    <location>
        <begin position="8"/>
        <end position="12"/>
    </location>
    <ligand>
        <name>ATP</name>
        <dbReference type="ChEBI" id="CHEBI:30616"/>
    </ligand>
</feature>
<dbReference type="EC" id="6.3.3.2" evidence="5"/>
<dbReference type="PIRSF" id="PIRSF006806">
    <property type="entry name" value="FTHF_cligase"/>
    <property type="match status" value="1"/>
</dbReference>
<dbReference type="GO" id="GO:0005524">
    <property type="term" value="F:ATP binding"/>
    <property type="evidence" value="ECO:0007669"/>
    <property type="project" value="UniProtKB-KW"/>
</dbReference>
<keyword evidence="5" id="KW-0479">Metal-binding</keyword>
<keyword evidence="2 4" id="KW-0547">Nucleotide-binding</keyword>
<dbReference type="GO" id="GO:0035999">
    <property type="term" value="P:tetrahydrofolate interconversion"/>
    <property type="evidence" value="ECO:0007669"/>
    <property type="project" value="TreeGrafter"/>
</dbReference>
<dbReference type="Gene3D" id="3.40.50.10420">
    <property type="entry name" value="NagB/RpiA/CoA transferase-like"/>
    <property type="match status" value="1"/>
</dbReference>
<feature type="binding site" evidence="4">
    <location>
        <position position="59"/>
    </location>
    <ligand>
        <name>substrate</name>
    </ligand>
</feature>
<dbReference type="Pfam" id="PF01812">
    <property type="entry name" value="5-FTHF_cyc-lig"/>
    <property type="match status" value="1"/>
</dbReference>
<comment type="similarity">
    <text evidence="1 5">Belongs to the 5-formyltetrahydrofolate cyclo-ligase family.</text>
</comment>
<evidence type="ECO:0000256" key="5">
    <source>
        <dbReference type="RuleBase" id="RU361279"/>
    </source>
</evidence>
<dbReference type="InterPro" id="IPR002698">
    <property type="entry name" value="FTHF_cligase"/>
</dbReference>
<evidence type="ECO:0000313" key="7">
    <source>
        <dbReference type="Proteomes" id="UP000683507"/>
    </source>
</evidence>
<dbReference type="InterPro" id="IPR024185">
    <property type="entry name" value="FTHF_cligase-like_sf"/>
</dbReference>
<dbReference type="PANTHER" id="PTHR23407:SF1">
    <property type="entry name" value="5-FORMYLTETRAHYDROFOLATE CYCLO-LIGASE"/>
    <property type="match status" value="1"/>
</dbReference>